<dbReference type="EMBL" id="KK583190">
    <property type="protein sequence ID" value="KDO34770.1"/>
    <property type="molecule type" value="Genomic_DNA"/>
</dbReference>
<dbReference type="VEuPathDB" id="FungiDB:SPRG_00831"/>
<evidence type="ECO:0000256" key="1">
    <source>
        <dbReference type="SAM" id="MobiDB-lite"/>
    </source>
</evidence>
<dbReference type="RefSeq" id="XP_012194437.1">
    <property type="nucleotide sequence ID" value="XM_012339047.1"/>
</dbReference>
<reference evidence="2 3" key="1">
    <citation type="journal article" date="2013" name="PLoS Genet.">
        <title>Distinctive expansion of potential virulence genes in the genome of the oomycete fish pathogen Saprolegnia parasitica.</title>
        <authorList>
            <person name="Jiang R.H."/>
            <person name="de Bruijn I."/>
            <person name="Haas B.J."/>
            <person name="Belmonte R."/>
            <person name="Lobach L."/>
            <person name="Christie J."/>
            <person name="van den Ackerveken G."/>
            <person name="Bottin A."/>
            <person name="Bulone V."/>
            <person name="Diaz-Moreno S.M."/>
            <person name="Dumas B."/>
            <person name="Fan L."/>
            <person name="Gaulin E."/>
            <person name="Govers F."/>
            <person name="Grenville-Briggs L.J."/>
            <person name="Horner N.R."/>
            <person name="Levin J.Z."/>
            <person name="Mammella M."/>
            <person name="Meijer H.J."/>
            <person name="Morris P."/>
            <person name="Nusbaum C."/>
            <person name="Oome S."/>
            <person name="Phillips A.J."/>
            <person name="van Rooyen D."/>
            <person name="Rzeszutek E."/>
            <person name="Saraiva M."/>
            <person name="Secombes C.J."/>
            <person name="Seidl M.F."/>
            <person name="Snel B."/>
            <person name="Stassen J.H."/>
            <person name="Sykes S."/>
            <person name="Tripathy S."/>
            <person name="van den Berg H."/>
            <person name="Vega-Arreguin J.C."/>
            <person name="Wawra S."/>
            <person name="Young S.K."/>
            <person name="Zeng Q."/>
            <person name="Dieguez-Uribeondo J."/>
            <person name="Russ C."/>
            <person name="Tyler B.M."/>
            <person name="van West P."/>
        </authorList>
    </citation>
    <scope>NUCLEOTIDE SEQUENCE [LARGE SCALE GENOMIC DNA]</scope>
    <source>
        <strain evidence="2 3">CBS 223.65</strain>
    </source>
</reference>
<gene>
    <name evidence="2" type="ORF">SPRG_00831</name>
</gene>
<feature type="region of interest" description="Disordered" evidence="1">
    <location>
        <begin position="197"/>
        <end position="251"/>
    </location>
</feature>
<name>A0A067CZU0_SAPPC</name>
<dbReference type="OrthoDB" id="78477at2759"/>
<dbReference type="OMA" id="EEAFCIV"/>
<dbReference type="AlphaFoldDB" id="A0A067CZU0"/>
<dbReference type="Proteomes" id="UP000030745">
    <property type="component" value="Unassembled WGS sequence"/>
</dbReference>
<dbReference type="GeneID" id="24123458"/>
<protein>
    <submittedName>
        <fullName evidence="2">Uncharacterized protein</fullName>
    </submittedName>
</protein>
<proteinExistence type="predicted"/>
<sequence length="295" mass="33514">MTAVFLHEILHKVVLRPLPHKVVWNWCQDILSLYYQASPHELWSDCAPFDTTSSSNNNKSTSGVFDYFRSGIRLWCVLHYYGARRRRDDDECDDIFQADRMFMAPTTPSQQLSNAQRVCAILSAMQIPLLWEPDWFVSHKSDGFMQLQLHYMYQALHQSEPALTNDMTEPVYLDVSGDGRVGVHGLIFADGECKEPENTWRASATDAAASDDDGSIDDDPRSLEETTLVQDESGPPSTLEQPWGGNQRLEPTWLPEPSIVVPSTPALDEYAQVKERIALEELSRMEVEEAFCIVR</sequence>
<evidence type="ECO:0000313" key="3">
    <source>
        <dbReference type="Proteomes" id="UP000030745"/>
    </source>
</evidence>
<evidence type="ECO:0000313" key="2">
    <source>
        <dbReference type="EMBL" id="KDO34770.1"/>
    </source>
</evidence>
<organism evidence="2 3">
    <name type="scientific">Saprolegnia parasitica (strain CBS 223.65)</name>
    <dbReference type="NCBI Taxonomy" id="695850"/>
    <lineage>
        <taxon>Eukaryota</taxon>
        <taxon>Sar</taxon>
        <taxon>Stramenopiles</taxon>
        <taxon>Oomycota</taxon>
        <taxon>Saprolegniomycetes</taxon>
        <taxon>Saprolegniales</taxon>
        <taxon>Saprolegniaceae</taxon>
        <taxon>Saprolegnia</taxon>
    </lineage>
</organism>
<accession>A0A067CZU0</accession>
<feature type="compositionally biased region" description="Polar residues" evidence="1">
    <location>
        <begin position="225"/>
        <end position="240"/>
    </location>
</feature>
<keyword evidence="3" id="KW-1185">Reference proteome</keyword>
<dbReference type="KEGG" id="spar:SPRG_00831"/>